<evidence type="ECO:0000313" key="2">
    <source>
        <dbReference type="Proteomes" id="UP000077755"/>
    </source>
</evidence>
<keyword evidence="2" id="KW-1185">Reference proteome</keyword>
<sequence length="31" mass="3801">MHIYHLHLNYQLLQNHIISYPCMLCRFPIST</sequence>
<evidence type="ECO:0000313" key="1">
    <source>
        <dbReference type="EMBL" id="WOH08665.1"/>
    </source>
</evidence>
<dbReference type="EMBL" id="CP093349">
    <property type="protein sequence ID" value="WOH08665.1"/>
    <property type="molecule type" value="Genomic_DNA"/>
</dbReference>
<reference evidence="1" key="1">
    <citation type="journal article" date="2016" name="Nat. Genet.">
        <title>A high-quality carrot genome assembly provides new insights into carotenoid accumulation and asterid genome evolution.</title>
        <authorList>
            <person name="Iorizzo M."/>
            <person name="Ellison S."/>
            <person name="Senalik D."/>
            <person name="Zeng P."/>
            <person name="Satapoomin P."/>
            <person name="Huang J."/>
            <person name="Bowman M."/>
            <person name="Iovene M."/>
            <person name="Sanseverino W."/>
            <person name="Cavagnaro P."/>
            <person name="Yildiz M."/>
            <person name="Macko-Podgorni A."/>
            <person name="Moranska E."/>
            <person name="Grzebelus E."/>
            <person name="Grzebelus D."/>
            <person name="Ashrafi H."/>
            <person name="Zheng Z."/>
            <person name="Cheng S."/>
            <person name="Spooner D."/>
            <person name="Van Deynze A."/>
            <person name="Simon P."/>
        </authorList>
    </citation>
    <scope>NUCLEOTIDE SEQUENCE</scope>
    <source>
        <tissue evidence="1">Leaf</tissue>
    </source>
</reference>
<accession>A0AAF0XJ28</accession>
<name>A0AAF0XJ28_DAUCS</name>
<organism evidence="1 2">
    <name type="scientific">Daucus carota subsp. sativus</name>
    <name type="common">Carrot</name>
    <dbReference type="NCBI Taxonomy" id="79200"/>
    <lineage>
        <taxon>Eukaryota</taxon>
        <taxon>Viridiplantae</taxon>
        <taxon>Streptophyta</taxon>
        <taxon>Embryophyta</taxon>
        <taxon>Tracheophyta</taxon>
        <taxon>Spermatophyta</taxon>
        <taxon>Magnoliopsida</taxon>
        <taxon>eudicotyledons</taxon>
        <taxon>Gunneridae</taxon>
        <taxon>Pentapetalae</taxon>
        <taxon>asterids</taxon>
        <taxon>campanulids</taxon>
        <taxon>Apiales</taxon>
        <taxon>Apiaceae</taxon>
        <taxon>Apioideae</taxon>
        <taxon>Scandiceae</taxon>
        <taxon>Daucinae</taxon>
        <taxon>Daucus</taxon>
        <taxon>Daucus sect. Daucus</taxon>
    </lineage>
</organism>
<dbReference type="AlphaFoldDB" id="A0AAF0XJ28"/>
<protein>
    <submittedName>
        <fullName evidence="1">Uncharacterized protein</fullName>
    </submittedName>
</protein>
<dbReference type="Proteomes" id="UP000077755">
    <property type="component" value="Chromosome 7"/>
</dbReference>
<gene>
    <name evidence="1" type="ORF">DCAR_0728109</name>
</gene>
<reference evidence="1" key="2">
    <citation type="submission" date="2022-03" db="EMBL/GenBank/DDBJ databases">
        <title>Draft title - Genomic analysis of global carrot germplasm unveils the trajectory of domestication and the origin of high carotenoid orange carrot.</title>
        <authorList>
            <person name="Iorizzo M."/>
            <person name="Ellison S."/>
            <person name="Senalik D."/>
            <person name="Macko-Podgorni A."/>
            <person name="Grzebelus D."/>
            <person name="Bostan H."/>
            <person name="Rolling W."/>
            <person name="Curaba J."/>
            <person name="Simon P."/>
        </authorList>
    </citation>
    <scope>NUCLEOTIDE SEQUENCE</scope>
    <source>
        <tissue evidence="1">Leaf</tissue>
    </source>
</reference>
<proteinExistence type="predicted"/>